<dbReference type="Proteomes" id="UP001143307">
    <property type="component" value="Unassembled WGS sequence"/>
</dbReference>
<sequence>MRCEKSIVTVSEVQREQVARLLGRKPRGLEDVPVLGPDGQPRVIRVASLVNEKPFPTLFWLVDPDLNYRIDGEEANGLIALMQAKINDSLELKSAMVEDHKCYIALRDSFISEEERRHIERLGFTDVFQLKGVGGIADYTRIRCLHTWYAAHLVTANTVGKLLDEHWRQNLDSSCH</sequence>
<dbReference type="InterPro" id="IPR007511">
    <property type="entry name" value="DUF501"/>
</dbReference>
<organism evidence="1 2">
    <name type="scientific">Candidatus Seongchinamella marina</name>
    <dbReference type="NCBI Taxonomy" id="2518990"/>
    <lineage>
        <taxon>Bacteria</taxon>
        <taxon>Pseudomonadati</taxon>
        <taxon>Pseudomonadota</taxon>
        <taxon>Gammaproteobacteria</taxon>
        <taxon>Cellvibrionales</taxon>
        <taxon>Halieaceae</taxon>
        <taxon>Seongchinamella</taxon>
    </lineage>
</organism>
<name>A0ABT3SS80_9GAMM</name>
<reference evidence="1" key="1">
    <citation type="submission" date="2019-02" db="EMBL/GenBank/DDBJ databases">
        <authorList>
            <person name="Li S.-H."/>
        </authorList>
    </citation>
    <scope>NUCLEOTIDE SEQUENCE</scope>
    <source>
        <strain evidence="1">IMCC8485</strain>
    </source>
</reference>
<dbReference type="PANTHER" id="PTHR37163">
    <property type="entry name" value="CONSERVED PROTEIN"/>
    <property type="match status" value="1"/>
</dbReference>
<protein>
    <submittedName>
        <fullName evidence="1">DUF501 domain-containing protein</fullName>
    </submittedName>
</protein>
<dbReference type="Pfam" id="PF04417">
    <property type="entry name" value="DUF501"/>
    <property type="match status" value="1"/>
</dbReference>
<dbReference type="EMBL" id="SHNP01000001">
    <property type="protein sequence ID" value="MCX2972848.1"/>
    <property type="molecule type" value="Genomic_DNA"/>
</dbReference>
<proteinExistence type="predicted"/>
<evidence type="ECO:0000313" key="1">
    <source>
        <dbReference type="EMBL" id="MCX2972848.1"/>
    </source>
</evidence>
<comment type="caution">
    <text evidence="1">The sequence shown here is derived from an EMBL/GenBank/DDBJ whole genome shotgun (WGS) entry which is preliminary data.</text>
</comment>
<accession>A0ABT3SS80</accession>
<keyword evidence="2" id="KW-1185">Reference proteome</keyword>
<gene>
    <name evidence="1" type="ORF">EYC87_04515</name>
</gene>
<dbReference type="PANTHER" id="PTHR37163:SF1">
    <property type="entry name" value="DUF501 DOMAIN-CONTAINING PROTEIN"/>
    <property type="match status" value="1"/>
</dbReference>
<evidence type="ECO:0000313" key="2">
    <source>
        <dbReference type="Proteomes" id="UP001143307"/>
    </source>
</evidence>